<dbReference type="Gene3D" id="1.10.10.60">
    <property type="entry name" value="Homeodomain-like"/>
    <property type="match status" value="2"/>
</dbReference>
<evidence type="ECO:0000313" key="6">
    <source>
        <dbReference type="EMBL" id="MDT0441243.1"/>
    </source>
</evidence>
<dbReference type="Proteomes" id="UP001183615">
    <property type="component" value="Unassembled WGS sequence"/>
</dbReference>
<dbReference type="RefSeq" id="WP_311614860.1">
    <property type="nucleotide sequence ID" value="NZ_JAVREV010000001.1"/>
</dbReference>
<dbReference type="InterPro" id="IPR032783">
    <property type="entry name" value="AraC_lig"/>
</dbReference>
<dbReference type="Pfam" id="PF12833">
    <property type="entry name" value="HTH_18"/>
    <property type="match status" value="1"/>
</dbReference>
<dbReference type="Pfam" id="PF12852">
    <property type="entry name" value="Cupin_6"/>
    <property type="match status" value="1"/>
</dbReference>
<evidence type="ECO:0000256" key="4">
    <source>
        <dbReference type="SAM" id="MobiDB-lite"/>
    </source>
</evidence>
<dbReference type="PROSITE" id="PS01124">
    <property type="entry name" value="HTH_ARAC_FAMILY_2"/>
    <property type="match status" value="1"/>
</dbReference>
<keyword evidence="3" id="KW-0804">Transcription</keyword>
<evidence type="ECO:0000256" key="1">
    <source>
        <dbReference type="ARBA" id="ARBA00023015"/>
    </source>
</evidence>
<keyword evidence="1" id="KW-0805">Transcription regulation</keyword>
<dbReference type="InterPro" id="IPR018062">
    <property type="entry name" value="HTH_AraC-typ_CS"/>
</dbReference>
<protein>
    <submittedName>
        <fullName evidence="6">AraC family transcriptional regulator</fullName>
    </submittedName>
</protein>
<dbReference type="PROSITE" id="PS00041">
    <property type="entry name" value="HTH_ARAC_FAMILY_1"/>
    <property type="match status" value="1"/>
</dbReference>
<dbReference type="EMBL" id="JAVREV010000001">
    <property type="protein sequence ID" value="MDT0441243.1"/>
    <property type="molecule type" value="Genomic_DNA"/>
</dbReference>
<evidence type="ECO:0000256" key="2">
    <source>
        <dbReference type="ARBA" id="ARBA00023125"/>
    </source>
</evidence>
<reference evidence="7" key="1">
    <citation type="submission" date="2023-07" db="EMBL/GenBank/DDBJ databases">
        <title>30 novel species of actinomycetes from the DSMZ collection.</title>
        <authorList>
            <person name="Nouioui I."/>
        </authorList>
    </citation>
    <scope>NUCLEOTIDE SEQUENCE [LARGE SCALE GENOMIC DNA]</scope>
    <source>
        <strain evidence="7">DSM 41886</strain>
    </source>
</reference>
<organism evidence="6 7">
    <name type="scientific">Streptomyces johnsoniae</name>
    <dbReference type="NCBI Taxonomy" id="3075532"/>
    <lineage>
        <taxon>Bacteria</taxon>
        <taxon>Bacillati</taxon>
        <taxon>Actinomycetota</taxon>
        <taxon>Actinomycetes</taxon>
        <taxon>Kitasatosporales</taxon>
        <taxon>Streptomycetaceae</taxon>
        <taxon>Streptomyces</taxon>
    </lineage>
</organism>
<evidence type="ECO:0000259" key="5">
    <source>
        <dbReference type="PROSITE" id="PS01124"/>
    </source>
</evidence>
<dbReference type="SMART" id="SM00342">
    <property type="entry name" value="HTH_ARAC"/>
    <property type="match status" value="1"/>
</dbReference>
<name>A0ABU2RXM9_9ACTN</name>
<keyword evidence="7" id="KW-1185">Reference proteome</keyword>
<keyword evidence="2" id="KW-0238">DNA-binding</keyword>
<dbReference type="InterPro" id="IPR009057">
    <property type="entry name" value="Homeodomain-like_sf"/>
</dbReference>
<sequence>MDADVDGGVDGDVDVLAEVLGGVRARGALFRQLLMSPPWSLRFATGAPLTLSTMLRGAAWVLPAAGAPVRVRERDVVITRGPAPYTVADDPATRPRYLVTDADYCARADGTDAGDEVERRLRTCDMGPGGAALLLAGAVERRGEIGDRLLAALPGVLVVAAADVRLPALDLLAEEVTRDGPGQQAVLDRLLDLTLTSALRAWFGRAGADRPDWYAAGDDPVVGRALRLLHADPARPWTLAELAAGAGVSRAALGRRFTARVGEPPMRYLTGHRIALAADLLRDTDATVGAIARRVGYANAFALSVAFKRRHGVAPSAHRAGHEIPAAGPAAGVSRRGGS</sequence>
<comment type="caution">
    <text evidence="6">The sequence shown here is derived from an EMBL/GenBank/DDBJ whole genome shotgun (WGS) entry which is preliminary data.</text>
</comment>
<proteinExistence type="predicted"/>
<dbReference type="SUPFAM" id="SSF46689">
    <property type="entry name" value="Homeodomain-like"/>
    <property type="match status" value="2"/>
</dbReference>
<accession>A0ABU2RXM9</accession>
<dbReference type="PANTHER" id="PTHR46796">
    <property type="entry name" value="HTH-TYPE TRANSCRIPTIONAL ACTIVATOR RHAS-RELATED"/>
    <property type="match status" value="1"/>
</dbReference>
<dbReference type="InterPro" id="IPR018060">
    <property type="entry name" value="HTH_AraC"/>
</dbReference>
<dbReference type="InterPro" id="IPR050204">
    <property type="entry name" value="AraC_XylS_family_regulators"/>
</dbReference>
<evidence type="ECO:0000256" key="3">
    <source>
        <dbReference type="ARBA" id="ARBA00023163"/>
    </source>
</evidence>
<evidence type="ECO:0000313" key="7">
    <source>
        <dbReference type="Proteomes" id="UP001183615"/>
    </source>
</evidence>
<gene>
    <name evidence="6" type="ORF">RM779_01325</name>
</gene>
<dbReference type="PANTHER" id="PTHR46796:SF13">
    <property type="entry name" value="HTH-TYPE TRANSCRIPTIONAL ACTIVATOR RHAS"/>
    <property type="match status" value="1"/>
</dbReference>
<feature type="domain" description="HTH araC/xylS-type" evidence="5">
    <location>
        <begin position="223"/>
        <end position="321"/>
    </location>
</feature>
<feature type="region of interest" description="Disordered" evidence="4">
    <location>
        <begin position="316"/>
        <end position="339"/>
    </location>
</feature>